<evidence type="ECO:0000313" key="2">
    <source>
        <dbReference type="EMBL" id="MFI1964314.1"/>
    </source>
</evidence>
<reference evidence="2 3" key="1">
    <citation type="submission" date="2024-10" db="EMBL/GenBank/DDBJ databases">
        <title>The Natural Products Discovery Center: Release of the First 8490 Sequenced Strains for Exploring Actinobacteria Biosynthetic Diversity.</title>
        <authorList>
            <person name="Kalkreuter E."/>
            <person name="Kautsar S.A."/>
            <person name="Yang D."/>
            <person name="Bader C.D."/>
            <person name="Teijaro C.N."/>
            <person name="Fluegel L."/>
            <person name="Davis C.M."/>
            <person name="Simpson J.R."/>
            <person name="Lauterbach L."/>
            <person name="Steele A.D."/>
            <person name="Gui C."/>
            <person name="Meng S."/>
            <person name="Li G."/>
            <person name="Viehrig K."/>
            <person name="Ye F."/>
            <person name="Su P."/>
            <person name="Kiefer A.F."/>
            <person name="Nichols A."/>
            <person name="Cepeda A.J."/>
            <person name="Yan W."/>
            <person name="Fan B."/>
            <person name="Jiang Y."/>
            <person name="Adhikari A."/>
            <person name="Zheng C.-J."/>
            <person name="Schuster L."/>
            <person name="Cowan T.M."/>
            <person name="Smanski M.J."/>
            <person name="Chevrette M.G."/>
            <person name="De Carvalho L.P.S."/>
            <person name="Shen B."/>
        </authorList>
    </citation>
    <scope>NUCLEOTIDE SEQUENCE [LARGE SCALE GENOMIC DNA]</scope>
    <source>
        <strain evidence="2 3">NPDC020327</strain>
    </source>
</reference>
<dbReference type="InterPro" id="IPR053141">
    <property type="entry name" value="Mycobact_SerProt_Inhib_Rv3364c"/>
</dbReference>
<accession>A0ABW7UNT7</accession>
<dbReference type="EMBL" id="JBIRWE010000003">
    <property type="protein sequence ID" value="MFI1964314.1"/>
    <property type="molecule type" value="Genomic_DNA"/>
</dbReference>
<dbReference type="Pfam" id="PF03259">
    <property type="entry name" value="Robl_LC7"/>
    <property type="match status" value="1"/>
</dbReference>
<name>A0ABW7UNT7_9ACTN</name>
<dbReference type="PANTHER" id="PTHR36222">
    <property type="entry name" value="SERINE PROTEASE INHIBITOR RV3364C"/>
    <property type="match status" value="1"/>
</dbReference>
<comment type="caution">
    <text evidence="2">The sequence shown here is derived from an EMBL/GenBank/DDBJ whole genome shotgun (WGS) entry which is preliminary data.</text>
</comment>
<dbReference type="RefSeq" id="WP_055472469.1">
    <property type="nucleotide sequence ID" value="NZ_JBEZHZ010000002.1"/>
</dbReference>
<dbReference type="Proteomes" id="UP001611548">
    <property type="component" value="Unassembled WGS sequence"/>
</dbReference>
<proteinExistence type="predicted"/>
<dbReference type="SMART" id="SM00960">
    <property type="entry name" value="Robl_LC7"/>
    <property type="match status" value="1"/>
</dbReference>
<dbReference type="InterPro" id="IPR004942">
    <property type="entry name" value="Roadblock/LAMTOR2_dom"/>
</dbReference>
<keyword evidence="3" id="KW-1185">Reference proteome</keyword>
<feature type="domain" description="Roadblock/LAMTOR2" evidence="1">
    <location>
        <begin position="12"/>
        <end position="102"/>
    </location>
</feature>
<organism evidence="2 3">
    <name type="scientific">Streptomyces pathocidini</name>
    <dbReference type="NCBI Taxonomy" id="1650571"/>
    <lineage>
        <taxon>Bacteria</taxon>
        <taxon>Bacillati</taxon>
        <taxon>Actinomycetota</taxon>
        <taxon>Actinomycetes</taxon>
        <taxon>Kitasatosporales</taxon>
        <taxon>Streptomycetaceae</taxon>
        <taxon>Streptomyces</taxon>
    </lineage>
</organism>
<dbReference type="Gene3D" id="3.30.450.30">
    <property type="entry name" value="Dynein light chain 2a, cytoplasmic"/>
    <property type="match status" value="1"/>
</dbReference>
<protein>
    <submittedName>
        <fullName evidence="2">Roadblock/LC7 domain-containing protein</fullName>
    </submittedName>
</protein>
<evidence type="ECO:0000259" key="1">
    <source>
        <dbReference type="SMART" id="SM00960"/>
    </source>
</evidence>
<gene>
    <name evidence="2" type="ORF">ACH429_09355</name>
</gene>
<dbReference type="PANTHER" id="PTHR36222:SF1">
    <property type="entry name" value="SERINE PROTEASE INHIBITOR RV3364C"/>
    <property type="match status" value="1"/>
</dbReference>
<dbReference type="SUPFAM" id="SSF103196">
    <property type="entry name" value="Roadblock/LC7 domain"/>
    <property type="match status" value="1"/>
</dbReference>
<evidence type="ECO:0000313" key="3">
    <source>
        <dbReference type="Proteomes" id="UP001611548"/>
    </source>
</evidence>
<sequence>MTVAIDQAGQLGWLINNFAMNTPGVQHALVVSADGLELASSTELDRDTTERLSALTSGLVSLTRGAADICGQGRVNQTLVDMENGYLFVMAISDGSSLAVLTGGWCDIGLVAYEAARLVDQAGPMLTPAVRAEMRKKLLDWHQRI</sequence>